<dbReference type="PANTHER" id="PTHR21580:SF28">
    <property type="entry name" value="BOREALIN N-TERMINAL DOMAIN-CONTAINING PROTEIN-RELATED"/>
    <property type="match status" value="1"/>
</dbReference>
<protein>
    <submittedName>
        <fullName evidence="2">Uncharacterized protein</fullName>
    </submittedName>
</protein>
<reference evidence="2 3" key="1">
    <citation type="journal article" date="2018" name="Sci. Rep.">
        <title>Raphidocelis subcapitata (=Pseudokirchneriella subcapitata) provides an insight into genome evolution and environmental adaptations in the Sphaeropleales.</title>
        <authorList>
            <person name="Suzuki S."/>
            <person name="Yamaguchi H."/>
            <person name="Nakajima N."/>
            <person name="Kawachi M."/>
        </authorList>
    </citation>
    <scope>NUCLEOTIDE SEQUENCE [LARGE SCALE GENOMIC DNA]</scope>
    <source>
        <strain evidence="2 3">NIES-35</strain>
    </source>
</reference>
<sequence length="257" mass="26809">MAVHAQRQGPSAVLPTAPAFSFGSLPMPPLTGDTGPGPGAYFTQQIARRPGGHSVLSTAPSAPAATIRVRPLDARLGGGATPGPGEYEPRDGLLRRGAPMFTFKGVEARDVRSRNPSVGAYNPREALLHPAAPVVSISLKHPPPESYEKRPAPGEYDRAASYRAKSPLPVTLKFRRPPPPSERPESGHAVPGPGEYGPRPPPRGPAFSLGARWREPGAAAKRAAAGAPGPGFYEVYRSTIGLAGRMARAAAGEAVDC</sequence>
<feature type="compositionally biased region" description="Low complexity" evidence="1">
    <location>
        <begin position="216"/>
        <end position="226"/>
    </location>
</feature>
<name>A0A2V0NMN8_9CHLO</name>
<dbReference type="InterPro" id="IPR010736">
    <property type="entry name" value="SHIPPO-rpt"/>
</dbReference>
<dbReference type="PANTHER" id="PTHR21580">
    <property type="entry name" value="SHIPPO-1-RELATED"/>
    <property type="match status" value="1"/>
</dbReference>
<dbReference type="InParanoid" id="A0A2V0NMN8"/>
<evidence type="ECO:0000256" key="1">
    <source>
        <dbReference type="SAM" id="MobiDB-lite"/>
    </source>
</evidence>
<dbReference type="OrthoDB" id="522854at2759"/>
<evidence type="ECO:0000313" key="2">
    <source>
        <dbReference type="EMBL" id="GBF88774.1"/>
    </source>
</evidence>
<dbReference type="AlphaFoldDB" id="A0A2V0NMN8"/>
<feature type="region of interest" description="Disordered" evidence="1">
    <location>
        <begin position="167"/>
        <end position="226"/>
    </location>
</feature>
<organism evidence="2 3">
    <name type="scientific">Raphidocelis subcapitata</name>
    <dbReference type="NCBI Taxonomy" id="307507"/>
    <lineage>
        <taxon>Eukaryota</taxon>
        <taxon>Viridiplantae</taxon>
        <taxon>Chlorophyta</taxon>
        <taxon>core chlorophytes</taxon>
        <taxon>Chlorophyceae</taxon>
        <taxon>CS clade</taxon>
        <taxon>Sphaeropleales</taxon>
        <taxon>Selenastraceae</taxon>
        <taxon>Raphidocelis</taxon>
    </lineage>
</organism>
<dbReference type="Proteomes" id="UP000247498">
    <property type="component" value="Unassembled WGS sequence"/>
</dbReference>
<proteinExistence type="predicted"/>
<dbReference type="InterPro" id="IPR051291">
    <property type="entry name" value="CIMAP"/>
</dbReference>
<comment type="caution">
    <text evidence="2">The sequence shown here is derived from an EMBL/GenBank/DDBJ whole genome shotgun (WGS) entry which is preliminary data.</text>
</comment>
<keyword evidence="3" id="KW-1185">Reference proteome</keyword>
<accession>A0A2V0NMN8</accession>
<dbReference type="EMBL" id="BDRX01000006">
    <property type="protein sequence ID" value="GBF88774.1"/>
    <property type="molecule type" value="Genomic_DNA"/>
</dbReference>
<dbReference type="Pfam" id="PF07004">
    <property type="entry name" value="SHIPPO-rpt"/>
    <property type="match status" value="3"/>
</dbReference>
<feature type="region of interest" description="Disordered" evidence="1">
    <location>
        <begin position="74"/>
        <end position="93"/>
    </location>
</feature>
<evidence type="ECO:0000313" key="3">
    <source>
        <dbReference type="Proteomes" id="UP000247498"/>
    </source>
</evidence>
<gene>
    <name evidence="2" type="ORF">Rsub_01675</name>
</gene>